<dbReference type="PANTHER" id="PTHR30332">
    <property type="entry name" value="PROBABLE GENERAL SECRETION PATHWAY PROTEIN D"/>
    <property type="match status" value="1"/>
</dbReference>
<reference evidence="4 5" key="1">
    <citation type="submission" date="2019-02" db="EMBL/GenBank/DDBJ databases">
        <title>Deep-cultivation of Planctomycetes and their phenomic and genomic characterization uncovers novel biology.</title>
        <authorList>
            <person name="Wiegand S."/>
            <person name="Jogler M."/>
            <person name="Boedeker C."/>
            <person name="Pinto D."/>
            <person name="Vollmers J."/>
            <person name="Rivas-Marin E."/>
            <person name="Kohn T."/>
            <person name="Peeters S.H."/>
            <person name="Heuer A."/>
            <person name="Rast P."/>
            <person name="Oberbeckmann S."/>
            <person name="Bunk B."/>
            <person name="Jeske O."/>
            <person name="Meyerdierks A."/>
            <person name="Storesund J.E."/>
            <person name="Kallscheuer N."/>
            <person name="Luecker S."/>
            <person name="Lage O.M."/>
            <person name="Pohl T."/>
            <person name="Merkel B.J."/>
            <person name="Hornburger P."/>
            <person name="Mueller R.-W."/>
            <person name="Bruemmer F."/>
            <person name="Labrenz M."/>
            <person name="Spormann A.M."/>
            <person name="Op Den Camp H."/>
            <person name="Overmann J."/>
            <person name="Amann R."/>
            <person name="Jetten M.S.M."/>
            <person name="Mascher T."/>
            <person name="Medema M.H."/>
            <person name="Devos D.P."/>
            <person name="Kaster A.-K."/>
            <person name="Ovreas L."/>
            <person name="Rohde M."/>
            <person name="Galperin M.Y."/>
            <person name="Jogler C."/>
        </authorList>
    </citation>
    <scope>NUCLEOTIDE SEQUENCE [LARGE SCALE GENOMIC DNA]</scope>
    <source>
        <strain evidence="4 5">Pla52n</strain>
    </source>
</reference>
<dbReference type="PANTHER" id="PTHR30332:SF17">
    <property type="entry name" value="TYPE IV PILIATION SYSTEM PROTEIN DR_0774-RELATED"/>
    <property type="match status" value="1"/>
</dbReference>
<dbReference type="GO" id="GO:0015627">
    <property type="term" value="C:type II protein secretion system complex"/>
    <property type="evidence" value="ECO:0007669"/>
    <property type="project" value="TreeGrafter"/>
</dbReference>
<dbReference type="PRINTS" id="PR01032">
    <property type="entry name" value="PHAGEIV"/>
</dbReference>
<dbReference type="EMBL" id="SJPN01000002">
    <property type="protein sequence ID" value="TWU06066.1"/>
    <property type="molecule type" value="Genomic_DNA"/>
</dbReference>
<feature type="domain" description="Pilus formation protein N-terminal" evidence="3">
    <location>
        <begin position="69"/>
        <end position="123"/>
    </location>
</feature>
<dbReference type="RefSeq" id="WP_146519208.1">
    <property type="nucleotide sequence ID" value="NZ_CP151726.1"/>
</dbReference>
<organism evidence="4 5">
    <name type="scientific">Stieleria varia</name>
    <dbReference type="NCBI Taxonomy" id="2528005"/>
    <lineage>
        <taxon>Bacteria</taxon>
        <taxon>Pseudomonadati</taxon>
        <taxon>Planctomycetota</taxon>
        <taxon>Planctomycetia</taxon>
        <taxon>Pirellulales</taxon>
        <taxon>Pirellulaceae</taxon>
        <taxon>Stieleria</taxon>
    </lineage>
</organism>
<keyword evidence="5" id="KW-1185">Reference proteome</keyword>
<dbReference type="Pfam" id="PF00263">
    <property type="entry name" value="Secretin"/>
    <property type="match status" value="1"/>
</dbReference>
<evidence type="ECO:0000259" key="3">
    <source>
        <dbReference type="Pfam" id="PF13629"/>
    </source>
</evidence>
<dbReference type="InterPro" id="IPR032789">
    <property type="entry name" value="T2SS-T3SS_pil_N"/>
</dbReference>
<dbReference type="AlphaFoldDB" id="A0A5C6B459"/>
<dbReference type="OrthoDB" id="9775455at2"/>
<proteinExistence type="inferred from homology"/>
<dbReference type="GO" id="GO:0009306">
    <property type="term" value="P:protein secretion"/>
    <property type="evidence" value="ECO:0007669"/>
    <property type="project" value="InterPro"/>
</dbReference>
<evidence type="ECO:0000256" key="1">
    <source>
        <dbReference type="RuleBase" id="RU004003"/>
    </source>
</evidence>
<dbReference type="InterPro" id="IPR050810">
    <property type="entry name" value="Bact_Secretion_Sys_Channel"/>
</dbReference>
<dbReference type="PRINTS" id="PR00811">
    <property type="entry name" value="BCTERIALGSPD"/>
</dbReference>
<protein>
    <submittedName>
        <fullName evidence="4">Putative type II secretion system protein D</fullName>
    </submittedName>
</protein>
<gene>
    <name evidence="4" type="primary">gspD</name>
    <name evidence="4" type="ORF">Pla52n_17860</name>
</gene>
<dbReference type="Pfam" id="PF13629">
    <property type="entry name" value="T2SS-T3SS_pil_N"/>
    <property type="match status" value="1"/>
</dbReference>
<dbReference type="Proteomes" id="UP000320176">
    <property type="component" value="Unassembled WGS sequence"/>
</dbReference>
<evidence type="ECO:0000313" key="5">
    <source>
        <dbReference type="Proteomes" id="UP000320176"/>
    </source>
</evidence>
<comment type="similarity">
    <text evidence="1">Belongs to the bacterial secretin family.</text>
</comment>
<evidence type="ECO:0000259" key="2">
    <source>
        <dbReference type="Pfam" id="PF00263"/>
    </source>
</evidence>
<dbReference type="InterPro" id="IPR004846">
    <property type="entry name" value="T2SS/T3SS_dom"/>
</dbReference>
<comment type="caution">
    <text evidence="4">The sequence shown here is derived from an EMBL/GenBank/DDBJ whole genome shotgun (WGS) entry which is preliminary data.</text>
</comment>
<name>A0A5C6B459_9BACT</name>
<feature type="domain" description="Type II/III secretion system secretin-like" evidence="2">
    <location>
        <begin position="301"/>
        <end position="460"/>
    </location>
</feature>
<evidence type="ECO:0000313" key="4">
    <source>
        <dbReference type="EMBL" id="TWU06066.1"/>
    </source>
</evidence>
<sequence>MLPTATPCPAALCAVLIVFITFMACPVDAQILGDRPAADKTGPLENPSTRSIEKERSLIDQIYEPELLLRVEPSQSKIIRTKVPVNRTAIANPEIVDLHLFDNDEIEIIGKTVGETTITFWFDVPGEGPKVLRYYVEVDNAQQEHRRREARYKSLQSRINELFPDSQIFLFPVDDKVIVRGQARDAKEAAEIMRLLGDDNNLPRRDFDRGRDWDAGIDNANGDYEFDDVDSDSFINLLHVAGEQQVMLKVRVAELVRSSSRGAGAKLSTIFDSLEMSSSLTSGGILSVIMNDGDVEFFLGAVQTHGYGKILAEPTLVTLSGKPAQFLAGGEFAVPTTVGIGGVGAASTTFRGFGTELDFTPTVLDKDLVRLEVSPSFSTLNSDATVGGIPGLNRRSVTTTVDLREGQWLAIAGLIQEEQGGQRSKIPILGDIPLAGQLFSKRTTSRFETELVVLVSPQLVHPLEAEQVPLFLPGMEVTDPTNTDFFVRHLIEGYDGFHHRSTVWPVITAQHKGLHAPGLSHGVLRGAKSTLALQETYFSGECGLSK</sequence>
<accession>A0A5C6B459</accession>
<dbReference type="InterPro" id="IPR001775">
    <property type="entry name" value="GspD/PilQ"/>
</dbReference>